<dbReference type="EMBL" id="JAVDQD010000001">
    <property type="protein sequence ID" value="MDR6237459.1"/>
    <property type="molecule type" value="Genomic_DNA"/>
</dbReference>
<dbReference type="GO" id="GO:0008236">
    <property type="term" value="F:serine-type peptidase activity"/>
    <property type="evidence" value="ECO:0007669"/>
    <property type="project" value="InterPro"/>
</dbReference>
<dbReference type="RefSeq" id="WP_309936924.1">
    <property type="nucleotide sequence ID" value="NZ_AP025305.1"/>
</dbReference>
<proteinExistence type="predicted"/>
<organism evidence="2 3">
    <name type="scientific">Aureibacter tunicatorum</name>
    <dbReference type="NCBI Taxonomy" id="866807"/>
    <lineage>
        <taxon>Bacteria</taxon>
        <taxon>Pseudomonadati</taxon>
        <taxon>Bacteroidota</taxon>
        <taxon>Cytophagia</taxon>
        <taxon>Cytophagales</taxon>
        <taxon>Persicobacteraceae</taxon>
        <taxon>Aureibacter</taxon>
    </lineage>
</organism>
<feature type="domain" description="Tail specific protease" evidence="1">
    <location>
        <begin position="136"/>
        <end position="331"/>
    </location>
</feature>
<evidence type="ECO:0000259" key="1">
    <source>
        <dbReference type="SMART" id="SM00245"/>
    </source>
</evidence>
<gene>
    <name evidence="2" type="ORF">HNQ88_000435</name>
</gene>
<dbReference type="CDD" id="cd07563">
    <property type="entry name" value="Peptidase_S41_IRBP"/>
    <property type="match status" value="1"/>
</dbReference>
<dbReference type="PANTHER" id="PTHR11261">
    <property type="entry name" value="INTERPHOTORECEPTOR RETINOID-BINDING PROTEIN"/>
    <property type="match status" value="1"/>
</dbReference>
<name>A0AAE4BP21_9BACT</name>
<dbReference type="AlphaFoldDB" id="A0AAE4BP21"/>
<protein>
    <recommendedName>
        <fullName evidence="1">Tail specific protease domain-containing protein</fullName>
    </recommendedName>
</protein>
<dbReference type="InterPro" id="IPR028204">
    <property type="entry name" value="Tricorn_C1"/>
</dbReference>
<reference evidence="2" key="1">
    <citation type="submission" date="2023-07" db="EMBL/GenBank/DDBJ databases">
        <title>Genomic Encyclopedia of Type Strains, Phase IV (KMG-IV): sequencing the most valuable type-strain genomes for metagenomic binning, comparative biology and taxonomic classification.</title>
        <authorList>
            <person name="Goeker M."/>
        </authorList>
    </citation>
    <scope>NUCLEOTIDE SEQUENCE</scope>
    <source>
        <strain evidence="2">DSM 26174</strain>
    </source>
</reference>
<dbReference type="Pfam" id="PF14684">
    <property type="entry name" value="Tricorn_C1"/>
    <property type="match status" value="1"/>
</dbReference>
<evidence type="ECO:0000313" key="3">
    <source>
        <dbReference type="Proteomes" id="UP001185092"/>
    </source>
</evidence>
<evidence type="ECO:0000313" key="2">
    <source>
        <dbReference type="EMBL" id="MDR6237459.1"/>
    </source>
</evidence>
<dbReference type="Proteomes" id="UP001185092">
    <property type="component" value="Unassembled WGS sequence"/>
</dbReference>
<sequence length="360" mass="41798">MRFSLVFLFLALNIPAFSQKDDVDDPIQNFDKLWNTFDQRYANFNLKQIDWDNIYTVYRPRINENTSNEELFEVSCSMLQELKDGHVTLEPMFAENENIECGAPYGFHFMSVLDSEMNILAFESIMNQEFQQYGFSEANRVDITEETNFQYRVSDRFGYLRLDEMTEALKLGKINKAFDNALEAFNTKEGVIVDLRFNGGGWDYISYLLAGRFVREESIGHYEKTKIKGKEAYTDLKYREIKPKGSFQFTKKPIVILTSDFTASAAEVFVLMMKDLSYVTLIGDTTEGIFSDMYFFKLPNKWKASLSNQQFFSKSMENFEGIGISPEIEVRNNPTDLEKGTDPVLRTAIEFLQKELVEEM</sequence>
<accession>A0AAE4BP21</accession>
<dbReference type="GO" id="GO:0006508">
    <property type="term" value="P:proteolysis"/>
    <property type="evidence" value="ECO:0007669"/>
    <property type="project" value="InterPro"/>
</dbReference>
<dbReference type="SUPFAM" id="SSF52096">
    <property type="entry name" value="ClpP/crotonase"/>
    <property type="match status" value="1"/>
</dbReference>
<dbReference type="PANTHER" id="PTHR11261:SF3">
    <property type="entry name" value="RETINOL-BINDING PROTEIN 3"/>
    <property type="match status" value="1"/>
</dbReference>
<dbReference type="InterPro" id="IPR005151">
    <property type="entry name" value="Tail-specific_protease"/>
</dbReference>
<dbReference type="SMART" id="SM00245">
    <property type="entry name" value="TSPc"/>
    <property type="match status" value="1"/>
</dbReference>
<dbReference type="Gene3D" id="3.30.750.44">
    <property type="match status" value="1"/>
</dbReference>
<dbReference type="InterPro" id="IPR029045">
    <property type="entry name" value="ClpP/crotonase-like_dom_sf"/>
</dbReference>
<dbReference type="Pfam" id="PF03572">
    <property type="entry name" value="Peptidase_S41"/>
    <property type="match status" value="1"/>
</dbReference>
<dbReference type="Gene3D" id="3.90.226.10">
    <property type="entry name" value="2-enoyl-CoA Hydratase, Chain A, domain 1"/>
    <property type="match status" value="1"/>
</dbReference>
<keyword evidence="3" id="KW-1185">Reference proteome</keyword>
<comment type="caution">
    <text evidence="2">The sequence shown here is derived from an EMBL/GenBank/DDBJ whole genome shotgun (WGS) entry which is preliminary data.</text>
</comment>